<evidence type="ECO:0008006" key="3">
    <source>
        <dbReference type="Google" id="ProtNLM"/>
    </source>
</evidence>
<comment type="caution">
    <text evidence="1">The sequence shown here is derived from an EMBL/GenBank/DDBJ whole genome shotgun (WGS) entry which is preliminary data.</text>
</comment>
<proteinExistence type="predicted"/>
<sequence length="231" mass="25227">MDNDTVDNIAQSALDNAMSTIGKSASIDSAECSASSYHPAYYPVGQRRRPLIVQMKRCIQGVIEPSSGFGLTGRLFMTAVSTFLLAKVITKGGDVKVAPNDVLAYSAIYCFWVIFCLPDLLLSLNFQVLCEVIAALLRLFAAELGVTAYAWFRGQDDLSRLVLGMRPVLGGELRGIVDMMSTVRYALLIGTLSATAVAHLFERPQVLDDYGLFEESNESLDKPHKESGHPK</sequence>
<keyword evidence="2" id="KW-1185">Reference proteome</keyword>
<organism evidence="1 2">
    <name type="scientific">Batillaria attramentaria</name>
    <dbReference type="NCBI Taxonomy" id="370345"/>
    <lineage>
        <taxon>Eukaryota</taxon>
        <taxon>Metazoa</taxon>
        <taxon>Spiralia</taxon>
        <taxon>Lophotrochozoa</taxon>
        <taxon>Mollusca</taxon>
        <taxon>Gastropoda</taxon>
        <taxon>Caenogastropoda</taxon>
        <taxon>Sorbeoconcha</taxon>
        <taxon>Cerithioidea</taxon>
        <taxon>Batillariidae</taxon>
        <taxon>Batillaria</taxon>
    </lineage>
</organism>
<gene>
    <name evidence="1" type="ORF">BaRGS_00017056</name>
</gene>
<accession>A0ABD0KWC3</accession>
<dbReference type="AlphaFoldDB" id="A0ABD0KWC3"/>
<protein>
    <recommendedName>
        <fullName evidence="3">Abscisic acid G-protein coupled receptor-like domain-containing protein</fullName>
    </recommendedName>
</protein>
<reference evidence="1 2" key="1">
    <citation type="journal article" date="2023" name="Sci. Data">
        <title>Genome assembly of the Korean intertidal mud-creeper Batillaria attramentaria.</title>
        <authorList>
            <person name="Patra A.K."/>
            <person name="Ho P.T."/>
            <person name="Jun S."/>
            <person name="Lee S.J."/>
            <person name="Kim Y."/>
            <person name="Won Y.J."/>
        </authorList>
    </citation>
    <scope>NUCLEOTIDE SEQUENCE [LARGE SCALE GENOMIC DNA]</scope>
    <source>
        <strain evidence="1">Wonlab-2016</strain>
    </source>
</reference>
<evidence type="ECO:0000313" key="2">
    <source>
        <dbReference type="Proteomes" id="UP001519460"/>
    </source>
</evidence>
<evidence type="ECO:0000313" key="1">
    <source>
        <dbReference type="EMBL" id="KAK7491603.1"/>
    </source>
</evidence>
<name>A0ABD0KWC3_9CAEN</name>
<dbReference type="Proteomes" id="UP001519460">
    <property type="component" value="Unassembled WGS sequence"/>
</dbReference>
<dbReference type="EMBL" id="JACVVK020000112">
    <property type="protein sequence ID" value="KAK7491603.1"/>
    <property type="molecule type" value="Genomic_DNA"/>
</dbReference>